<name>A0A4U6QKR9_9ACTN</name>
<dbReference type="RefSeq" id="WP_137448424.1">
    <property type="nucleotide sequence ID" value="NZ_SZZH01000001.1"/>
</dbReference>
<proteinExistence type="predicted"/>
<dbReference type="AlphaFoldDB" id="A0A4U6QKR9"/>
<evidence type="ECO:0000313" key="2">
    <source>
        <dbReference type="Proteomes" id="UP000306985"/>
    </source>
</evidence>
<evidence type="ECO:0000313" key="1">
    <source>
        <dbReference type="EMBL" id="TKV61120.1"/>
    </source>
</evidence>
<protein>
    <submittedName>
        <fullName evidence="1">Uncharacterized protein</fullName>
    </submittedName>
</protein>
<gene>
    <name evidence="1" type="ORF">FDO65_05645</name>
</gene>
<reference evidence="1 2" key="1">
    <citation type="submission" date="2019-05" db="EMBL/GenBank/DDBJ databases">
        <title>Nakamurella sp. N5BH11, whole genome shotgun sequence.</title>
        <authorList>
            <person name="Tuo L."/>
        </authorList>
    </citation>
    <scope>NUCLEOTIDE SEQUENCE [LARGE SCALE GENOMIC DNA]</scope>
    <source>
        <strain evidence="1 2">N5BH11</strain>
    </source>
</reference>
<sequence>MADRGTLRLLVAVVAVAAIAAGGAWVVGRQQYDPVATIAYSAGPTADRTVAVSAVAQGHPEAAAVGQLFQQYFDAINDRDYPAWRARVTDDQAHAQDAGHWTAAYATTVDSNVLVMSIEDEPLRVRVKFSSQQSVDLAPSALRSDCINWDLTYLVVERDGQLVISGLDPSAQSMVACS</sequence>
<dbReference type="Proteomes" id="UP000306985">
    <property type="component" value="Unassembled WGS sequence"/>
</dbReference>
<accession>A0A4U6QKR9</accession>
<dbReference type="EMBL" id="SZZH01000001">
    <property type="protein sequence ID" value="TKV61120.1"/>
    <property type="molecule type" value="Genomic_DNA"/>
</dbReference>
<comment type="caution">
    <text evidence="1">The sequence shown here is derived from an EMBL/GenBank/DDBJ whole genome shotgun (WGS) entry which is preliminary data.</text>
</comment>
<keyword evidence="2" id="KW-1185">Reference proteome</keyword>
<organism evidence="1 2">
    <name type="scientific">Nakamurella flava</name>
    <dbReference type="NCBI Taxonomy" id="2576308"/>
    <lineage>
        <taxon>Bacteria</taxon>
        <taxon>Bacillati</taxon>
        <taxon>Actinomycetota</taxon>
        <taxon>Actinomycetes</taxon>
        <taxon>Nakamurellales</taxon>
        <taxon>Nakamurellaceae</taxon>
        <taxon>Nakamurella</taxon>
    </lineage>
</organism>
<dbReference type="OrthoDB" id="5181866at2"/>